<evidence type="ECO:0000256" key="6">
    <source>
        <dbReference type="ARBA" id="ARBA00023139"/>
    </source>
</evidence>
<evidence type="ECO:0000256" key="3">
    <source>
        <dbReference type="ARBA" id="ARBA00022692"/>
    </source>
</evidence>
<dbReference type="PANTHER" id="PTHR22883">
    <property type="entry name" value="ZINC FINGER DHHC DOMAIN CONTAINING PROTEIN"/>
    <property type="match status" value="1"/>
</dbReference>
<evidence type="ECO:0000313" key="13">
    <source>
        <dbReference type="EMBL" id="KAJ9608320.1"/>
    </source>
</evidence>
<accession>A0AA39CHK8</accession>
<evidence type="ECO:0000256" key="1">
    <source>
        <dbReference type="ARBA" id="ARBA00004141"/>
    </source>
</evidence>
<evidence type="ECO:0000313" key="14">
    <source>
        <dbReference type="Proteomes" id="UP001172673"/>
    </source>
</evidence>
<comment type="catalytic activity">
    <reaction evidence="9 10">
        <text>L-cysteinyl-[protein] + hexadecanoyl-CoA = S-hexadecanoyl-L-cysteinyl-[protein] + CoA</text>
        <dbReference type="Rhea" id="RHEA:36683"/>
        <dbReference type="Rhea" id="RHEA-COMP:10131"/>
        <dbReference type="Rhea" id="RHEA-COMP:11032"/>
        <dbReference type="ChEBI" id="CHEBI:29950"/>
        <dbReference type="ChEBI" id="CHEBI:57287"/>
        <dbReference type="ChEBI" id="CHEBI:57379"/>
        <dbReference type="ChEBI" id="CHEBI:74151"/>
        <dbReference type="EC" id="2.3.1.225"/>
    </reaction>
</comment>
<keyword evidence="3 10" id="KW-0812">Transmembrane</keyword>
<proteinExistence type="inferred from homology"/>
<feature type="transmembrane region" description="Helical" evidence="10">
    <location>
        <begin position="247"/>
        <end position="273"/>
    </location>
</feature>
<evidence type="ECO:0000256" key="2">
    <source>
        <dbReference type="ARBA" id="ARBA00022679"/>
    </source>
</evidence>
<keyword evidence="6" id="KW-0564">Palmitate</keyword>
<keyword evidence="5 10" id="KW-0472">Membrane</keyword>
<name>A0AA39CHK8_9EURO</name>
<feature type="transmembrane region" description="Helical" evidence="10">
    <location>
        <begin position="176"/>
        <end position="198"/>
    </location>
</feature>
<evidence type="ECO:0000256" key="11">
    <source>
        <dbReference type="SAM" id="MobiDB-lite"/>
    </source>
</evidence>
<dbReference type="Pfam" id="PF01529">
    <property type="entry name" value="DHHC"/>
    <property type="match status" value="1"/>
</dbReference>
<dbReference type="PROSITE" id="PS50216">
    <property type="entry name" value="DHHC"/>
    <property type="match status" value="1"/>
</dbReference>
<keyword evidence="7" id="KW-0449">Lipoprotein</keyword>
<dbReference type="GO" id="GO:0005783">
    <property type="term" value="C:endoplasmic reticulum"/>
    <property type="evidence" value="ECO:0007669"/>
    <property type="project" value="TreeGrafter"/>
</dbReference>
<sequence>MGIVRTIAIVVLSISFVVFVALFGRLPAFRRTPIAFLHRLLWVYIPNAFGALDERLTGRRVFFVALQFIGEILFIPAAWNRLSFLQLAVLPPLIVAPLWFLYLSNVTSSNITPQNHRAAMVAYPYDFALFHPGYFCSTCHFAKPARSKHCSICKACVQKQDHHCIWINNCVGRNNYIWFNALLVSIATLLFYGSWLGWGLLDQRLQDRLVPPALTRGSLTSKRWSTRLDWGEYFHAWAWAIAVEWRIGAVMMLAMMCIPLSLGFLVYHLYLIWAGMTTNESAKWSDWKEDIADRVVFRAEMKTLRETFPALPEDVEPRERDVRWPAGVRAKWWLVRTRDGEQPRMTVRSRRTENGHAGSNHGKGTREEEVPDERWERVTSIAQVENIYDLGFWDNLVDGLSNRG</sequence>
<evidence type="ECO:0000256" key="9">
    <source>
        <dbReference type="ARBA" id="ARBA00048048"/>
    </source>
</evidence>
<feature type="domain" description="Palmitoyltransferase DHHC" evidence="12">
    <location>
        <begin position="132"/>
        <end position="284"/>
    </location>
</feature>
<comment type="subcellular location">
    <subcellularLocation>
        <location evidence="1">Membrane</location>
        <topology evidence="1">Multi-pass membrane protein</topology>
    </subcellularLocation>
</comment>
<evidence type="ECO:0000256" key="4">
    <source>
        <dbReference type="ARBA" id="ARBA00022989"/>
    </source>
</evidence>
<dbReference type="GO" id="GO:0016020">
    <property type="term" value="C:membrane"/>
    <property type="evidence" value="ECO:0007669"/>
    <property type="project" value="UniProtKB-SubCell"/>
</dbReference>
<dbReference type="GO" id="GO:0005794">
    <property type="term" value="C:Golgi apparatus"/>
    <property type="evidence" value="ECO:0007669"/>
    <property type="project" value="TreeGrafter"/>
</dbReference>
<keyword evidence="2 10" id="KW-0808">Transferase</keyword>
<feature type="transmembrane region" description="Helical" evidence="10">
    <location>
        <begin position="6"/>
        <end position="24"/>
    </location>
</feature>
<keyword evidence="8 10" id="KW-0012">Acyltransferase</keyword>
<dbReference type="Proteomes" id="UP001172673">
    <property type="component" value="Unassembled WGS sequence"/>
</dbReference>
<dbReference type="InterPro" id="IPR039859">
    <property type="entry name" value="PFA4/ZDH16/20/ERF2-like"/>
</dbReference>
<feature type="transmembrane region" description="Helical" evidence="10">
    <location>
        <begin position="61"/>
        <end position="79"/>
    </location>
</feature>
<dbReference type="EC" id="2.3.1.225" evidence="10"/>
<evidence type="ECO:0000256" key="10">
    <source>
        <dbReference type="RuleBase" id="RU079119"/>
    </source>
</evidence>
<reference evidence="13" key="1">
    <citation type="submission" date="2022-10" db="EMBL/GenBank/DDBJ databases">
        <title>Culturing micro-colonial fungi from biological soil crusts in the Mojave desert and describing Neophaeococcomyces mojavensis, and introducing the new genera and species Taxawa tesnikishii.</title>
        <authorList>
            <person name="Kurbessoian T."/>
            <person name="Stajich J.E."/>
        </authorList>
    </citation>
    <scope>NUCLEOTIDE SEQUENCE</scope>
    <source>
        <strain evidence="13">TK_41</strain>
    </source>
</reference>
<dbReference type="EMBL" id="JAPDRK010000010">
    <property type="protein sequence ID" value="KAJ9608320.1"/>
    <property type="molecule type" value="Genomic_DNA"/>
</dbReference>
<evidence type="ECO:0000256" key="5">
    <source>
        <dbReference type="ARBA" id="ARBA00023136"/>
    </source>
</evidence>
<dbReference type="AlphaFoldDB" id="A0AA39CHK8"/>
<keyword evidence="4 10" id="KW-1133">Transmembrane helix</keyword>
<dbReference type="GO" id="GO:0019706">
    <property type="term" value="F:protein-cysteine S-palmitoyltransferase activity"/>
    <property type="evidence" value="ECO:0007669"/>
    <property type="project" value="UniProtKB-EC"/>
</dbReference>
<keyword evidence="14" id="KW-1185">Reference proteome</keyword>
<gene>
    <name evidence="13" type="primary">SWF1</name>
    <name evidence="13" type="ORF">H2200_007308</name>
</gene>
<comment type="similarity">
    <text evidence="10">Belongs to the DHHC palmitoyltransferase family.</text>
</comment>
<dbReference type="PANTHER" id="PTHR22883:SF480">
    <property type="entry name" value="PALMITOYLTRANSFERASE SWF1"/>
    <property type="match status" value="1"/>
</dbReference>
<evidence type="ECO:0000259" key="12">
    <source>
        <dbReference type="Pfam" id="PF01529"/>
    </source>
</evidence>
<evidence type="ECO:0000256" key="8">
    <source>
        <dbReference type="ARBA" id="ARBA00023315"/>
    </source>
</evidence>
<protein>
    <recommendedName>
        <fullName evidence="10">Palmitoyltransferase</fullName>
        <ecNumber evidence="10">2.3.1.225</ecNumber>
    </recommendedName>
</protein>
<evidence type="ECO:0000256" key="7">
    <source>
        <dbReference type="ARBA" id="ARBA00023288"/>
    </source>
</evidence>
<feature type="compositionally biased region" description="Basic and acidic residues" evidence="11">
    <location>
        <begin position="364"/>
        <end position="373"/>
    </location>
</feature>
<comment type="domain">
    <text evidence="10">The DHHC domain is required for palmitoyltransferase activity.</text>
</comment>
<organism evidence="13 14">
    <name type="scientific">Cladophialophora chaetospira</name>
    <dbReference type="NCBI Taxonomy" id="386627"/>
    <lineage>
        <taxon>Eukaryota</taxon>
        <taxon>Fungi</taxon>
        <taxon>Dikarya</taxon>
        <taxon>Ascomycota</taxon>
        <taxon>Pezizomycotina</taxon>
        <taxon>Eurotiomycetes</taxon>
        <taxon>Chaetothyriomycetidae</taxon>
        <taxon>Chaetothyriales</taxon>
        <taxon>Herpotrichiellaceae</taxon>
        <taxon>Cladophialophora</taxon>
    </lineage>
</organism>
<comment type="caution">
    <text evidence="13">The sequence shown here is derived from an EMBL/GenBank/DDBJ whole genome shotgun (WGS) entry which is preliminary data.</text>
</comment>
<dbReference type="InterPro" id="IPR001594">
    <property type="entry name" value="Palmitoyltrfase_DHHC"/>
</dbReference>
<feature type="region of interest" description="Disordered" evidence="11">
    <location>
        <begin position="344"/>
        <end position="373"/>
    </location>
</feature>
<feature type="transmembrane region" description="Helical" evidence="10">
    <location>
        <begin position="85"/>
        <end position="103"/>
    </location>
</feature>
<dbReference type="GO" id="GO:0006612">
    <property type="term" value="P:protein targeting to membrane"/>
    <property type="evidence" value="ECO:0007669"/>
    <property type="project" value="TreeGrafter"/>
</dbReference>